<dbReference type="OMA" id="GWCRPRR"/>
<dbReference type="OrthoDB" id="1022321at2759"/>
<reference evidence="2" key="1">
    <citation type="journal article" date="2016" name="Nat. Biotechnol.">
        <title>Sequencing wild and cultivated cassava and related species reveals extensive interspecific hybridization and genetic diversity.</title>
        <authorList>
            <person name="Bredeson J.V."/>
            <person name="Lyons J.B."/>
            <person name="Prochnik S.E."/>
            <person name="Wu G.A."/>
            <person name="Ha C.M."/>
            <person name="Edsinger-Gonzales E."/>
            <person name="Grimwood J."/>
            <person name="Schmutz J."/>
            <person name="Rabbi I.Y."/>
            <person name="Egesi C."/>
            <person name="Nauluvula P."/>
            <person name="Lebot V."/>
            <person name="Ndunguru J."/>
            <person name="Mkamilo G."/>
            <person name="Bart R.S."/>
            <person name="Setter T.L."/>
            <person name="Gleadow R.M."/>
            <person name="Kulakow P."/>
            <person name="Ferguson M.E."/>
            <person name="Rounsley S."/>
            <person name="Rokhsar D.S."/>
        </authorList>
    </citation>
    <scope>NUCLEOTIDE SEQUENCE [LARGE SCALE GENOMIC DNA]</scope>
    <source>
        <strain evidence="2">cv. AM560-2</strain>
    </source>
</reference>
<comment type="caution">
    <text evidence="1">The sequence shown here is derived from an EMBL/GenBank/DDBJ whole genome shotgun (WGS) entry which is preliminary data.</text>
</comment>
<protein>
    <submittedName>
        <fullName evidence="1">Uncharacterized protein</fullName>
    </submittedName>
</protein>
<sequence length="97" mass="11347">MFKRGSVAVSMFSNSTVLVGWCRPRRRLQRRRVSIIRLGNKRRGFCLGSRSVVQWRVMIAPLRMLKKIIMKIVLNGQFLETSCWSLPLLRPQIFPLC</sequence>
<gene>
    <name evidence="1" type="ORF">MANES_12G052800v8</name>
</gene>
<evidence type="ECO:0000313" key="2">
    <source>
        <dbReference type="Proteomes" id="UP000091857"/>
    </source>
</evidence>
<evidence type="ECO:0000313" key="1">
    <source>
        <dbReference type="EMBL" id="OAY34862.1"/>
    </source>
</evidence>
<proteinExistence type="predicted"/>
<dbReference type="Gramene" id="Manes.12G052800.1.v8.1">
    <property type="protein sequence ID" value="Manes.12G052800.1.v8.1.CDS.1"/>
    <property type="gene ID" value="Manes.12G052800.v8.1"/>
</dbReference>
<name>A0A2C9UTZ0_MANES</name>
<dbReference type="EMBL" id="CM004398">
    <property type="protein sequence ID" value="OAY34862.1"/>
    <property type="molecule type" value="Genomic_DNA"/>
</dbReference>
<dbReference type="Proteomes" id="UP000091857">
    <property type="component" value="Chromosome 12"/>
</dbReference>
<organism evidence="1 2">
    <name type="scientific">Manihot esculenta</name>
    <name type="common">Cassava</name>
    <name type="synonym">Jatropha manihot</name>
    <dbReference type="NCBI Taxonomy" id="3983"/>
    <lineage>
        <taxon>Eukaryota</taxon>
        <taxon>Viridiplantae</taxon>
        <taxon>Streptophyta</taxon>
        <taxon>Embryophyta</taxon>
        <taxon>Tracheophyta</taxon>
        <taxon>Spermatophyta</taxon>
        <taxon>Magnoliopsida</taxon>
        <taxon>eudicotyledons</taxon>
        <taxon>Gunneridae</taxon>
        <taxon>Pentapetalae</taxon>
        <taxon>rosids</taxon>
        <taxon>fabids</taxon>
        <taxon>Malpighiales</taxon>
        <taxon>Euphorbiaceae</taxon>
        <taxon>Crotonoideae</taxon>
        <taxon>Manihoteae</taxon>
        <taxon>Manihot</taxon>
    </lineage>
</organism>
<dbReference type="AlphaFoldDB" id="A0A2C9UTZ0"/>
<accession>A0A2C9UTZ0</accession>
<keyword evidence="2" id="KW-1185">Reference proteome</keyword>